<dbReference type="GO" id="GO:0008652">
    <property type="term" value="P:amino acid biosynthetic process"/>
    <property type="evidence" value="ECO:0007669"/>
    <property type="project" value="UniProtKB-KW"/>
</dbReference>
<dbReference type="PANTHER" id="PTHR21087:SF16">
    <property type="entry name" value="SHIKIMATE KINASE 1, CHLOROPLASTIC"/>
    <property type="match status" value="1"/>
</dbReference>
<feature type="binding site" evidence="11">
    <location>
        <position position="66"/>
    </location>
    <ligand>
        <name>substrate</name>
    </ligand>
</feature>
<feature type="binding site" evidence="11">
    <location>
        <position position="48"/>
    </location>
    <ligand>
        <name>Mg(2+)</name>
        <dbReference type="ChEBI" id="CHEBI:18420"/>
    </ligand>
</feature>
<dbReference type="RefSeq" id="WP_148556294.1">
    <property type="nucleotide sequence ID" value="NZ_CP081135.1"/>
</dbReference>
<feature type="binding site" evidence="11">
    <location>
        <begin position="44"/>
        <end position="49"/>
    </location>
    <ligand>
        <name>ATP</name>
        <dbReference type="ChEBI" id="CHEBI:30616"/>
    </ligand>
</feature>
<dbReference type="InterPro" id="IPR031322">
    <property type="entry name" value="Shikimate/glucono_kinase"/>
</dbReference>
<keyword evidence="11" id="KW-0460">Magnesium</keyword>
<dbReference type="HAMAP" id="MF_00109">
    <property type="entry name" value="Shikimate_kinase"/>
    <property type="match status" value="1"/>
</dbReference>
<organism evidence="12 13">
    <name type="scientific">Terrisporobacter hibernicus</name>
    <dbReference type="NCBI Taxonomy" id="2813371"/>
    <lineage>
        <taxon>Bacteria</taxon>
        <taxon>Bacillati</taxon>
        <taxon>Bacillota</taxon>
        <taxon>Clostridia</taxon>
        <taxon>Peptostreptococcales</taxon>
        <taxon>Peptostreptococcaceae</taxon>
        <taxon>Terrisporobacter</taxon>
    </lineage>
</organism>
<dbReference type="GO" id="GO:0004765">
    <property type="term" value="F:shikimate kinase activity"/>
    <property type="evidence" value="ECO:0007669"/>
    <property type="project" value="UniProtKB-UniRule"/>
</dbReference>
<dbReference type="PROSITE" id="PS01128">
    <property type="entry name" value="SHIKIMATE_KINASE"/>
    <property type="match status" value="1"/>
</dbReference>
<dbReference type="PANTHER" id="PTHR21087">
    <property type="entry name" value="SHIKIMATE KINASE"/>
    <property type="match status" value="1"/>
</dbReference>
<protein>
    <recommendedName>
        <fullName evidence="3 11">Shikimate kinase</fullName>
        <shortName evidence="11">SK</shortName>
        <ecNumber evidence="3 11">2.7.1.71</ecNumber>
    </recommendedName>
</protein>
<dbReference type="AlphaFoldDB" id="A0AAX2ZCE4"/>
<dbReference type="InterPro" id="IPR027417">
    <property type="entry name" value="P-loop_NTPase"/>
</dbReference>
<dbReference type="KEGG" id="tem:JW646_14720"/>
<keyword evidence="13" id="KW-1185">Reference proteome</keyword>
<dbReference type="GO" id="GO:0009073">
    <property type="term" value="P:aromatic amino acid family biosynthetic process"/>
    <property type="evidence" value="ECO:0007669"/>
    <property type="project" value="UniProtKB-KW"/>
</dbReference>
<comment type="subunit">
    <text evidence="11">Monomer.</text>
</comment>
<name>A0AAX2ZCE4_9FIRM</name>
<dbReference type="PRINTS" id="PR01100">
    <property type="entry name" value="SHIKIMTKNASE"/>
</dbReference>
<evidence type="ECO:0000256" key="2">
    <source>
        <dbReference type="ARBA" id="ARBA00006997"/>
    </source>
</evidence>
<keyword evidence="7 11" id="KW-0418">Kinase</keyword>
<dbReference type="Gene3D" id="3.40.50.300">
    <property type="entry name" value="P-loop containing nucleotide triphosphate hydrolases"/>
    <property type="match status" value="1"/>
</dbReference>
<sequence>MKKTNDIDICKSNNDESEKILDKFKKIDIENLAKYNIFFIGFMGVGKTTVSSYLSKILYRKYIEIDQYIEKEQKMTIPEIFEKYGEIYFRDLETETLRMLNRMNNTIISCGGGIVLREENIDLMKKQGKIILLTATPGTIYNRVRFSNERPILNNNMNVEFISSLMNKRESKYLNSADLIIDTDNKSVEKICEEIILTI</sequence>
<evidence type="ECO:0000256" key="1">
    <source>
        <dbReference type="ARBA" id="ARBA00004842"/>
    </source>
</evidence>
<comment type="pathway">
    <text evidence="1 11">Metabolic intermediate biosynthesis; chorismate biosynthesis; chorismate from D-erythrose 4-phosphate and phosphoenolpyruvate: step 5/7.</text>
</comment>
<dbReference type="InterPro" id="IPR023000">
    <property type="entry name" value="Shikimate_kinase_CS"/>
</dbReference>
<dbReference type="EC" id="2.7.1.71" evidence="3 11"/>
<comment type="catalytic activity">
    <reaction evidence="10 11">
        <text>shikimate + ATP = 3-phosphoshikimate + ADP + H(+)</text>
        <dbReference type="Rhea" id="RHEA:13121"/>
        <dbReference type="ChEBI" id="CHEBI:15378"/>
        <dbReference type="ChEBI" id="CHEBI:30616"/>
        <dbReference type="ChEBI" id="CHEBI:36208"/>
        <dbReference type="ChEBI" id="CHEBI:145989"/>
        <dbReference type="ChEBI" id="CHEBI:456216"/>
        <dbReference type="EC" id="2.7.1.71"/>
    </reaction>
</comment>
<comment type="subcellular location">
    <subcellularLocation>
        <location evidence="11">Cytoplasm</location>
    </subcellularLocation>
</comment>
<dbReference type="GO" id="GO:0005829">
    <property type="term" value="C:cytosol"/>
    <property type="evidence" value="ECO:0007669"/>
    <property type="project" value="TreeGrafter"/>
</dbReference>
<keyword evidence="6 11" id="KW-0547">Nucleotide-binding</keyword>
<evidence type="ECO:0000256" key="9">
    <source>
        <dbReference type="ARBA" id="ARBA00023141"/>
    </source>
</evidence>
<comment type="cofactor">
    <cofactor evidence="11">
        <name>Mg(2+)</name>
        <dbReference type="ChEBI" id="CHEBI:18420"/>
    </cofactor>
    <text evidence="11">Binds 1 Mg(2+) ion per subunit.</text>
</comment>
<evidence type="ECO:0000256" key="10">
    <source>
        <dbReference type="ARBA" id="ARBA00048567"/>
    </source>
</evidence>
<keyword evidence="11" id="KW-0963">Cytoplasm</keyword>
<dbReference type="GO" id="GO:0000287">
    <property type="term" value="F:magnesium ion binding"/>
    <property type="evidence" value="ECO:0007669"/>
    <property type="project" value="UniProtKB-UniRule"/>
</dbReference>
<dbReference type="SUPFAM" id="SSF52540">
    <property type="entry name" value="P-loop containing nucleoside triphosphate hydrolases"/>
    <property type="match status" value="1"/>
</dbReference>
<accession>A0AAX2ZCE4</accession>
<feature type="binding site" evidence="11">
    <location>
        <position position="112"/>
    </location>
    <ligand>
        <name>substrate</name>
    </ligand>
</feature>
<dbReference type="GO" id="GO:0009423">
    <property type="term" value="P:chorismate biosynthetic process"/>
    <property type="evidence" value="ECO:0007669"/>
    <property type="project" value="UniProtKB-UniRule"/>
</dbReference>
<keyword evidence="4 11" id="KW-0028">Amino-acid biosynthesis</keyword>
<keyword evidence="11" id="KW-0479">Metal-binding</keyword>
<gene>
    <name evidence="11" type="primary">aroK</name>
    <name evidence="12" type="ORF">JW646_14720</name>
</gene>
<feature type="binding site" evidence="11">
    <location>
        <position position="150"/>
    </location>
    <ligand>
        <name>ATP</name>
        <dbReference type="ChEBI" id="CHEBI:30616"/>
    </ligand>
</feature>
<evidence type="ECO:0000256" key="7">
    <source>
        <dbReference type="ARBA" id="ARBA00022777"/>
    </source>
</evidence>
<feature type="binding site" evidence="11">
    <location>
        <position position="90"/>
    </location>
    <ligand>
        <name>substrate</name>
    </ligand>
</feature>
<evidence type="ECO:0000313" key="12">
    <source>
        <dbReference type="EMBL" id="UEL46877.1"/>
    </source>
</evidence>
<comment type="function">
    <text evidence="11">Catalyzes the specific phosphorylation of the 3-hydroxyl group of shikimic acid using ATP as a cosubstrate.</text>
</comment>
<proteinExistence type="inferred from homology"/>
<evidence type="ECO:0000256" key="8">
    <source>
        <dbReference type="ARBA" id="ARBA00022840"/>
    </source>
</evidence>
<dbReference type="CDD" id="cd00464">
    <property type="entry name" value="SK"/>
    <property type="match status" value="1"/>
</dbReference>
<evidence type="ECO:0000256" key="6">
    <source>
        <dbReference type="ARBA" id="ARBA00022741"/>
    </source>
</evidence>
<evidence type="ECO:0000313" key="13">
    <source>
        <dbReference type="Proteomes" id="UP001198983"/>
    </source>
</evidence>
<reference evidence="12 13" key="1">
    <citation type="journal article" date="2023" name="Int. J. Syst. Evol. Microbiol.">
        <title>Terrisporobacter hibernicus sp. nov., isolated from bovine faeces in Northern Ireland.</title>
        <authorList>
            <person name="Mitchell M."/>
            <person name="Nguyen S.V."/>
            <person name="Connor M."/>
            <person name="Fairley D.J."/>
            <person name="Donoghue O."/>
            <person name="Marshall H."/>
            <person name="Koolman L."/>
            <person name="McMullan G."/>
            <person name="Schaffer K.E."/>
            <person name="McGrath J.W."/>
            <person name="Fanning S."/>
        </authorList>
    </citation>
    <scope>NUCLEOTIDE SEQUENCE [LARGE SCALE GENOMIC DNA]</scope>
    <source>
        <strain evidence="12 13">MCA3</strain>
    </source>
</reference>
<dbReference type="EMBL" id="CP081135">
    <property type="protein sequence ID" value="UEL46877.1"/>
    <property type="molecule type" value="Genomic_DNA"/>
</dbReference>
<dbReference type="GO" id="GO:0005524">
    <property type="term" value="F:ATP binding"/>
    <property type="evidence" value="ECO:0007669"/>
    <property type="project" value="UniProtKB-UniRule"/>
</dbReference>
<evidence type="ECO:0000256" key="3">
    <source>
        <dbReference type="ARBA" id="ARBA00012154"/>
    </source>
</evidence>
<dbReference type="Proteomes" id="UP001198983">
    <property type="component" value="Chromosome"/>
</dbReference>
<evidence type="ECO:0000256" key="11">
    <source>
        <dbReference type="HAMAP-Rule" id="MF_00109"/>
    </source>
</evidence>
<comment type="similarity">
    <text evidence="2 11">Belongs to the shikimate kinase family.</text>
</comment>
<evidence type="ECO:0000256" key="4">
    <source>
        <dbReference type="ARBA" id="ARBA00022605"/>
    </source>
</evidence>
<feature type="binding site" evidence="11">
    <location>
        <position position="169"/>
    </location>
    <ligand>
        <name>substrate</name>
    </ligand>
</feature>
<dbReference type="InterPro" id="IPR000623">
    <property type="entry name" value="Shikimate_kinase/TSH1"/>
</dbReference>
<keyword evidence="9 11" id="KW-0057">Aromatic amino acid biosynthesis</keyword>
<comment type="caution">
    <text evidence="11">Lacks conserved residue(s) required for the propagation of feature annotation.</text>
</comment>
<keyword evidence="5 11" id="KW-0808">Transferase</keyword>
<dbReference type="Pfam" id="PF01202">
    <property type="entry name" value="SKI"/>
    <property type="match status" value="1"/>
</dbReference>
<evidence type="ECO:0000256" key="5">
    <source>
        <dbReference type="ARBA" id="ARBA00022679"/>
    </source>
</evidence>
<keyword evidence="8 11" id="KW-0067">ATP-binding</keyword>